<evidence type="ECO:0000256" key="6">
    <source>
        <dbReference type="ARBA" id="ARBA00022741"/>
    </source>
</evidence>
<keyword evidence="8" id="KW-0067">ATP-binding</keyword>
<evidence type="ECO:0000256" key="10">
    <source>
        <dbReference type="SAM" id="Coils"/>
    </source>
</evidence>
<dbReference type="InterPro" id="IPR003661">
    <property type="entry name" value="HisK_dim/P_dom"/>
</dbReference>
<name>A0ABY0IQA2_9RHOO</name>
<gene>
    <name evidence="14" type="ORF">EV678_0542</name>
</gene>
<organism evidence="14 15">
    <name type="scientific">Azospira oryzae</name>
    <dbReference type="NCBI Taxonomy" id="146939"/>
    <lineage>
        <taxon>Bacteria</taxon>
        <taxon>Pseudomonadati</taxon>
        <taxon>Pseudomonadota</taxon>
        <taxon>Betaproteobacteria</taxon>
        <taxon>Rhodocyclales</taxon>
        <taxon>Rhodocyclaceae</taxon>
        <taxon>Azospira</taxon>
    </lineage>
</organism>
<dbReference type="CDD" id="cd06225">
    <property type="entry name" value="HAMP"/>
    <property type="match status" value="1"/>
</dbReference>
<evidence type="ECO:0000256" key="2">
    <source>
        <dbReference type="ARBA" id="ARBA00004370"/>
    </source>
</evidence>
<evidence type="ECO:0000256" key="8">
    <source>
        <dbReference type="ARBA" id="ARBA00022840"/>
    </source>
</evidence>
<protein>
    <recommendedName>
        <fullName evidence="3">histidine kinase</fullName>
        <ecNumber evidence="3">2.7.13.3</ecNumber>
    </recommendedName>
</protein>
<dbReference type="Proteomes" id="UP000292136">
    <property type="component" value="Unassembled WGS sequence"/>
</dbReference>
<dbReference type="Pfam" id="PF00672">
    <property type="entry name" value="HAMP"/>
    <property type="match status" value="1"/>
</dbReference>
<dbReference type="InterPro" id="IPR005467">
    <property type="entry name" value="His_kinase_dom"/>
</dbReference>
<comment type="caution">
    <text evidence="14">The sequence shown here is derived from an EMBL/GenBank/DDBJ whole genome shotgun (WGS) entry which is preliminary data.</text>
</comment>
<feature type="domain" description="HAMP" evidence="13">
    <location>
        <begin position="197"/>
        <end position="249"/>
    </location>
</feature>
<evidence type="ECO:0000259" key="13">
    <source>
        <dbReference type="PROSITE" id="PS50885"/>
    </source>
</evidence>
<keyword evidence="5" id="KW-0808">Transferase</keyword>
<dbReference type="Gene3D" id="1.10.287.130">
    <property type="match status" value="1"/>
</dbReference>
<keyword evidence="10" id="KW-0175">Coiled coil</keyword>
<dbReference type="SUPFAM" id="SSF158472">
    <property type="entry name" value="HAMP domain-like"/>
    <property type="match status" value="1"/>
</dbReference>
<evidence type="ECO:0000313" key="15">
    <source>
        <dbReference type="Proteomes" id="UP000292136"/>
    </source>
</evidence>
<comment type="subcellular location">
    <subcellularLocation>
        <location evidence="2">Membrane</location>
    </subcellularLocation>
</comment>
<keyword evidence="11" id="KW-1133">Transmembrane helix</keyword>
<dbReference type="PANTHER" id="PTHR42878">
    <property type="entry name" value="TWO-COMPONENT HISTIDINE KINASE"/>
    <property type="match status" value="1"/>
</dbReference>
<feature type="transmembrane region" description="Helical" evidence="11">
    <location>
        <begin position="181"/>
        <end position="200"/>
    </location>
</feature>
<dbReference type="InterPro" id="IPR036097">
    <property type="entry name" value="HisK_dim/P_sf"/>
</dbReference>
<evidence type="ECO:0000256" key="4">
    <source>
        <dbReference type="ARBA" id="ARBA00022553"/>
    </source>
</evidence>
<keyword evidence="11" id="KW-0812">Transmembrane</keyword>
<evidence type="ECO:0000256" key="9">
    <source>
        <dbReference type="ARBA" id="ARBA00023012"/>
    </source>
</evidence>
<evidence type="ECO:0000256" key="1">
    <source>
        <dbReference type="ARBA" id="ARBA00000085"/>
    </source>
</evidence>
<dbReference type="SUPFAM" id="SSF47384">
    <property type="entry name" value="Homodimeric domain of signal transducing histidine kinase"/>
    <property type="match status" value="1"/>
</dbReference>
<feature type="coiled-coil region" evidence="10">
    <location>
        <begin position="230"/>
        <end position="257"/>
    </location>
</feature>
<dbReference type="Pfam" id="PF02518">
    <property type="entry name" value="HATPase_c"/>
    <property type="match status" value="1"/>
</dbReference>
<dbReference type="Pfam" id="PF00512">
    <property type="entry name" value="HisKA"/>
    <property type="match status" value="1"/>
</dbReference>
<keyword evidence="7 14" id="KW-0418">Kinase</keyword>
<keyword evidence="4" id="KW-0597">Phosphoprotein</keyword>
<dbReference type="InterPro" id="IPR003594">
    <property type="entry name" value="HATPase_dom"/>
</dbReference>
<dbReference type="SUPFAM" id="SSF55874">
    <property type="entry name" value="ATPase domain of HSP90 chaperone/DNA topoisomerase II/histidine kinase"/>
    <property type="match status" value="1"/>
</dbReference>
<dbReference type="GO" id="GO:0016301">
    <property type="term" value="F:kinase activity"/>
    <property type="evidence" value="ECO:0007669"/>
    <property type="project" value="UniProtKB-KW"/>
</dbReference>
<keyword evidence="15" id="KW-1185">Reference proteome</keyword>
<dbReference type="Gene3D" id="3.30.565.10">
    <property type="entry name" value="Histidine kinase-like ATPase, C-terminal domain"/>
    <property type="match status" value="1"/>
</dbReference>
<dbReference type="EC" id="2.7.13.3" evidence="3"/>
<dbReference type="SMART" id="SM00387">
    <property type="entry name" value="HATPase_c"/>
    <property type="match status" value="1"/>
</dbReference>
<evidence type="ECO:0000256" key="7">
    <source>
        <dbReference type="ARBA" id="ARBA00022777"/>
    </source>
</evidence>
<evidence type="ECO:0000256" key="11">
    <source>
        <dbReference type="SAM" id="Phobius"/>
    </source>
</evidence>
<dbReference type="PROSITE" id="PS50109">
    <property type="entry name" value="HIS_KIN"/>
    <property type="match status" value="1"/>
</dbReference>
<dbReference type="InterPro" id="IPR004358">
    <property type="entry name" value="Sig_transdc_His_kin-like_C"/>
</dbReference>
<keyword evidence="11" id="KW-0472">Membrane</keyword>
<evidence type="ECO:0000256" key="5">
    <source>
        <dbReference type="ARBA" id="ARBA00022679"/>
    </source>
</evidence>
<dbReference type="PRINTS" id="PR00344">
    <property type="entry name" value="BCTRLSENSOR"/>
</dbReference>
<evidence type="ECO:0000256" key="3">
    <source>
        <dbReference type="ARBA" id="ARBA00012438"/>
    </source>
</evidence>
<accession>A0ABY0IQA2</accession>
<proteinExistence type="predicted"/>
<feature type="domain" description="Histidine kinase" evidence="12">
    <location>
        <begin position="257"/>
        <end position="475"/>
    </location>
</feature>
<dbReference type="InterPro" id="IPR003660">
    <property type="entry name" value="HAMP_dom"/>
</dbReference>
<keyword evidence="6" id="KW-0547">Nucleotide-binding</keyword>
<evidence type="ECO:0000259" key="12">
    <source>
        <dbReference type="PROSITE" id="PS50109"/>
    </source>
</evidence>
<dbReference type="SMART" id="SM00304">
    <property type="entry name" value="HAMP"/>
    <property type="match status" value="1"/>
</dbReference>
<keyword evidence="9" id="KW-0902">Two-component regulatory system</keyword>
<sequence>MSPRFYPKSFLKLLSLAFLAAALPLVVALVQTAMEVNLLVQQSRQAVGQTAQAARASRQLLEQTVALERSARQYLVLGEPSLLADYDTLRAGFRTTFSELSLLPLDEAQLLELNRTIDTEAALRERLEKIQGGKARLAEDYAALSDLARGVQRISDALTDREMSRLGELAGEAEQRLWKQLLAMLVLGLVVSALAAALIARPVRELEAAVSRLGGGDLQAPVAVHGPADLERLGQRLEWLRQQLNELEAQKVRFLRHVSHELKTPLTALREGAELLADGAAGSLSEGQREIVAILQGKSRQLQTMIERLLNAQRALDELGRLEFVPVDLARLVGRGLDDHRLAAQARGLRFQAECEPLTVWGDRDKLATVLDNLLSNAVKYSPEGGMIAVALKSEDGLACLDVRDQGPGVAPNDRERIFDWFYLGGSRPAAASVPGSGLGLAIARELAQAHRGRLEMLPEGPPGACFRLSLPLAAAGR</sequence>
<dbReference type="SMART" id="SM00388">
    <property type="entry name" value="HisKA"/>
    <property type="match status" value="1"/>
</dbReference>
<dbReference type="EMBL" id="SHKM01000001">
    <property type="protein sequence ID" value="RZT89748.1"/>
    <property type="molecule type" value="Genomic_DNA"/>
</dbReference>
<evidence type="ECO:0000313" key="14">
    <source>
        <dbReference type="EMBL" id="RZT89748.1"/>
    </source>
</evidence>
<reference evidence="14 15" key="1">
    <citation type="submission" date="2019-02" db="EMBL/GenBank/DDBJ databases">
        <title>Genomic Encyclopedia of Type Strains, Phase IV (KMG-IV): sequencing the most valuable type-strain genomes for metagenomic binning, comparative biology and taxonomic classification.</title>
        <authorList>
            <person name="Goeker M."/>
        </authorList>
    </citation>
    <scope>NUCLEOTIDE SEQUENCE [LARGE SCALE GENOMIC DNA]</scope>
    <source>
        <strain evidence="14 15">DSM 21223</strain>
    </source>
</reference>
<dbReference type="PROSITE" id="PS50885">
    <property type="entry name" value="HAMP"/>
    <property type="match status" value="1"/>
</dbReference>
<dbReference type="CDD" id="cd00082">
    <property type="entry name" value="HisKA"/>
    <property type="match status" value="1"/>
</dbReference>
<comment type="catalytic activity">
    <reaction evidence="1">
        <text>ATP + protein L-histidine = ADP + protein N-phospho-L-histidine.</text>
        <dbReference type="EC" id="2.7.13.3"/>
    </reaction>
</comment>
<dbReference type="InterPro" id="IPR036890">
    <property type="entry name" value="HATPase_C_sf"/>
</dbReference>
<dbReference type="RefSeq" id="WP_130458427.1">
    <property type="nucleotide sequence ID" value="NZ_SHKM01000001.1"/>
</dbReference>
<dbReference type="PANTHER" id="PTHR42878:SF7">
    <property type="entry name" value="SENSOR HISTIDINE KINASE GLRK"/>
    <property type="match status" value="1"/>
</dbReference>
<dbReference type="Gene3D" id="6.10.340.10">
    <property type="match status" value="1"/>
</dbReference>
<dbReference type="InterPro" id="IPR050351">
    <property type="entry name" value="BphY/WalK/GraS-like"/>
</dbReference>